<accession>A0A9Q0V8N4</accession>
<gene>
    <name evidence="1" type="ORF">OIU79_030500</name>
</gene>
<evidence type="ECO:0000313" key="2">
    <source>
        <dbReference type="Proteomes" id="UP001151532"/>
    </source>
</evidence>
<proteinExistence type="predicted"/>
<sequence>MFLEHITDKYKHYICKLNNHLAFGLFLL</sequence>
<dbReference type="Proteomes" id="UP001151532">
    <property type="component" value="Chromosome 19"/>
</dbReference>
<organism evidence="1 2">
    <name type="scientific">Salix purpurea</name>
    <name type="common">Purple osier willow</name>
    <dbReference type="NCBI Taxonomy" id="77065"/>
    <lineage>
        <taxon>Eukaryota</taxon>
        <taxon>Viridiplantae</taxon>
        <taxon>Streptophyta</taxon>
        <taxon>Embryophyta</taxon>
        <taxon>Tracheophyta</taxon>
        <taxon>Spermatophyta</taxon>
        <taxon>Magnoliopsida</taxon>
        <taxon>eudicotyledons</taxon>
        <taxon>Gunneridae</taxon>
        <taxon>Pentapetalae</taxon>
        <taxon>rosids</taxon>
        <taxon>fabids</taxon>
        <taxon>Malpighiales</taxon>
        <taxon>Salicaceae</taxon>
        <taxon>Saliceae</taxon>
        <taxon>Salix</taxon>
    </lineage>
</organism>
<comment type="caution">
    <text evidence="1">The sequence shown here is derived from an EMBL/GenBank/DDBJ whole genome shotgun (WGS) entry which is preliminary data.</text>
</comment>
<dbReference type="EMBL" id="JAPFFK010000009">
    <property type="protein sequence ID" value="KAJ6744189.1"/>
    <property type="molecule type" value="Genomic_DNA"/>
</dbReference>
<reference evidence="1" key="1">
    <citation type="submission" date="2022-11" db="EMBL/GenBank/DDBJ databases">
        <authorList>
            <person name="Hyden B.L."/>
            <person name="Feng K."/>
            <person name="Yates T."/>
            <person name="Jawdy S."/>
            <person name="Smart L.B."/>
            <person name="Muchero W."/>
        </authorList>
    </citation>
    <scope>NUCLEOTIDE SEQUENCE</scope>
    <source>
        <tissue evidence="1">Shoot tip</tissue>
    </source>
</reference>
<name>A0A9Q0V8N4_SALPP</name>
<evidence type="ECO:0000313" key="1">
    <source>
        <dbReference type="EMBL" id="KAJ6744189.1"/>
    </source>
</evidence>
<dbReference type="AlphaFoldDB" id="A0A9Q0V8N4"/>
<protein>
    <submittedName>
        <fullName evidence="1">Uncharacterized protein</fullName>
    </submittedName>
</protein>
<reference evidence="1" key="2">
    <citation type="journal article" date="2023" name="Int. J. Mol. Sci.">
        <title>De Novo Assembly and Annotation of 11 Diverse Shrub Willow (Salix) Genomes Reveals Novel Gene Organization in Sex-Linked Regions.</title>
        <authorList>
            <person name="Hyden B."/>
            <person name="Feng K."/>
            <person name="Yates T.B."/>
            <person name="Jawdy S."/>
            <person name="Cereghino C."/>
            <person name="Smart L.B."/>
            <person name="Muchero W."/>
        </authorList>
    </citation>
    <scope>NUCLEOTIDE SEQUENCE</scope>
    <source>
        <tissue evidence="1">Shoot tip</tissue>
    </source>
</reference>
<keyword evidence="2" id="KW-1185">Reference proteome</keyword>